<feature type="active site" description="Proton donor" evidence="2">
    <location>
        <position position="385"/>
    </location>
</feature>
<dbReference type="Gene3D" id="2.60.120.10">
    <property type="entry name" value="Jelly Rolls"/>
    <property type="match status" value="2"/>
</dbReference>
<gene>
    <name evidence="6" type="ORF">K443DRAFT_555283</name>
</gene>
<keyword evidence="3" id="KW-0464">Manganese</keyword>
<feature type="chain" id="PRO_5002205697" description="Cupin type-1 domain-containing protein" evidence="4">
    <location>
        <begin position="21"/>
        <end position="432"/>
    </location>
</feature>
<dbReference type="Proteomes" id="UP000054477">
    <property type="component" value="Unassembled WGS sequence"/>
</dbReference>
<name>A0A0C9X9E6_9AGAR</name>
<dbReference type="CDD" id="cd20304">
    <property type="entry name" value="cupin_OxDC_N"/>
    <property type="match status" value="1"/>
</dbReference>
<dbReference type="OrthoDB" id="10263073at2759"/>
<feature type="binding site" evidence="3">
    <location>
        <position position="327"/>
    </location>
    <ligand>
        <name>Mn(2+)</name>
        <dbReference type="ChEBI" id="CHEBI:29035"/>
        <label>2</label>
    </ligand>
</feature>
<dbReference type="Pfam" id="PF00190">
    <property type="entry name" value="Cupin_1"/>
    <property type="match status" value="2"/>
</dbReference>
<feature type="binding site" evidence="3">
    <location>
        <position position="332"/>
    </location>
    <ligand>
        <name>Mn(2+)</name>
        <dbReference type="ChEBI" id="CHEBI:29035"/>
        <label>2</label>
    </ligand>
</feature>
<feature type="binding site" evidence="3">
    <location>
        <position position="149"/>
    </location>
    <ligand>
        <name>Mn(2+)</name>
        <dbReference type="ChEBI" id="CHEBI:29035"/>
        <label>1</label>
    </ligand>
</feature>
<dbReference type="InterPro" id="IPR017774">
    <property type="entry name" value="Bicupin_oxalate_deCO2ase/Oxase"/>
</dbReference>
<feature type="binding site" evidence="3">
    <location>
        <position position="325"/>
    </location>
    <ligand>
        <name>Mn(2+)</name>
        <dbReference type="ChEBI" id="CHEBI:29035"/>
        <label>2</label>
    </ligand>
</feature>
<dbReference type="CDD" id="cd20305">
    <property type="entry name" value="cupin_OxDC_C"/>
    <property type="match status" value="1"/>
</dbReference>
<reference evidence="7" key="2">
    <citation type="submission" date="2015-01" db="EMBL/GenBank/DDBJ databases">
        <title>Evolutionary Origins and Diversification of the Mycorrhizal Mutualists.</title>
        <authorList>
            <consortium name="DOE Joint Genome Institute"/>
            <consortium name="Mycorrhizal Genomics Consortium"/>
            <person name="Kohler A."/>
            <person name="Kuo A."/>
            <person name="Nagy L.G."/>
            <person name="Floudas D."/>
            <person name="Copeland A."/>
            <person name="Barry K.W."/>
            <person name="Cichocki N."/>
            <person name="Veneault-Fourrey C."/>
            <person name="LaButti K."/>
            <person name="Lindquist E.A."/>
            <person name="Lipzen A."/>
            <person name="Lundell T."/>
            <person name="Morin E."/>
            <person name="Murat C."/>
            <person name="Riley R."/>
            <person name="Ohm R."/>
            <person name="Sun H."/>
            <person name="Tunlid A."/>
            <person name="Henrissat B."/>
            <person name="Grigoriev I.V."/>
            <person name="Hibbett D.S."/>
            <person name="Martin F."/>
        </authorList>
    </citation>
    <scope>NUCLEOTIDE SEQUENCE [LARGE SCALE GENOMIC DNA]</scope>
    <source>
        <strain evidence="7">LaAM-08-1</strain>
    </source>
</reference>
<dbReference type="SMART" id="SM00835">
    <property type="entry name" value="Cupin_1"/>
    <property type="match status" value="2"/>
</dbReference>
<feature type="domain" description="Cupin type-1" evidence="5">
    <location>
        <begin position="283"/>
        <end position="421"/>
    </location>
</feature>
<dbReference type="InterPro" id="IPR014710">
    <property type="entry name" value="RmlC-like_jellyroll"/>
</dbReference>
<dbReference type="AlphaFoldDB" id="A0A0C9X9E6"/>
<evidence type="ECO:0000313" key="7">
    <source>
        <dbReference type="Proteomes" id="UP000054477"/>
    </source>
</evidence>
<dbReference type="STRING" id="1095629.A0A0C9X9E6"/>
<evidence type="ECO:0000313" key="6">
    <source>
        <dbReference type="EMBL" id="KIK01621.1"/>
    </source>
</evidence>
<dbReference type="InterPro" id="IPR051610">
    <property type="entry name" value="GPI/OXD"/>
</dbReference>
<feature type="signal peptide" evidence="4">
    <location>
        <begin position="1"/>
        <end position="20"/>
    </location>
</feature>
<dbReference type="SUPFAM" id="SSF51182">
    <property type="entry name" value="RmlC-like cupins"/>
    <property type="match status" value="1"/>
</dbReference>
<keyword evidence="1 3" id="KW-0479">Metal-binding</keyword>
<keyword evidence="4" id="KW-0732">Signal</keyword>
<dbReference type="NCBIfam" id="TIGR03404">
    <property type="entry name" value="bicupin_oxalic"/>
    <property type="match status" value="1"/>
</dbReference>
<accession>A0A0C9X9E6</accession>
<reference evidence="6 7" key="1">
    <citation type="submission" date="2014-04" db="EMBL/GenBank/DDBJ databases">
        <authorList>
            <consortium name="DOE Joint Genome Institute"/>
            <person name="Kuo A."/>
            <person name="Kohler A."/>
            <person name="Nagy L.G."/>
            <person name="Floudas D."/>
            <person name="Copeland A."/>
            <person name="Barry K.W."/>
            <person name="Cichocki N."/>
            <person name="Veneault-Fourrey C."/>
            <person name="LaButti K."/>
            <person name="Lindquist E.A."/>
            <person name="Lipzen A."/>
            <person name="Lundell T."/>
            <person name="Morin E."/>
            <person name="Murat C."/>
            <person name="Sun H."/>
            <person name="Tunlid A."/>
            <person name="Henrissat B."/>
            <person name="Grigoriev I.V."/>
            <person name="Hibbett D.S."/>
            <person name="Martin F."/>
            <person name="Nordberg H.P."/>
            <person name="Cantor M.N."/>
            <person name="Hua S.X."/>
        </authorList>
    </citation>
    <scope>NUCLEOTIDE SEQUENCE [LARGE SCALE GENOMIC DNA]</scope>
    <source>
        <strain evidence="6 7">LaAM-08-1</strain>
    </source>
</reference>
<feature type="binding site" evidence="3">
    <location>
        <position position="143"/>
    </location>
    <ligand>
        <name>Mn(2+)</name>
        <dbReference type="ChEBI" id="CHEBI:29035"/>
        <label>1</label>
    </ligand>
</feature>
<dbReference type="GO" id="GO:0046872">
    <property type="term" value="F:metal ion binding"/>
    <property type="evidence" value="ECO:0007669"/>
    <property type="project" value="UniProtKB-KW"/>
</dbReference>
<dbReference type="PANTHER" id="PTHR35848:SF9">
    <property type="entry name" value="SLL1358 PROTEIN"/>
    <property type="match status" value="1"/>
</dbReference>
<evidence type="ECO:0000256" key="3">
    <source>
        <dbReference type="PIRSR" id="PIRSR617774-2"/>
    </source>
</evidence>
<organism evidence="6 7">
    <name type="scientific">Laccaria amethystina LaAM-08-1</name>
    <dbReference type="NCBI Taxonomy" id="1095629"/>
    <lineage>
        <taxon>Eukaryota</taxon>
        <taxon>Fungi</taxon>
        <taxon>Dikarya</taxon>
        <taxon>Basidiomycota</taxon>
        <taxon>Agaricomycotina</taxon>
        <taxon>Agaricomycetes</taxon>
        <taxon>Agaricomycetidae</taxon>
        <taxon>Agaricales</taxon>
        <taxon>Agaricineae</taxon>
        <taxon>Hydnangiaceae</taxon>
        <taxon>Laccaria</taxon>
    </lineage>
</organism>
<dbReference type="InterPro" id="IPR011051">
    <property type="entry name" value="RmlC_Cupin_sf"/>
</dbReference>
<dbReference type="GO" id="GO:0033609">
    <property type="term" value="P:oxalate metabolic process"/>
    <property type="evidence" value="ECO:0007669"/>
    <property type="project" value="InterPro"/>
</dbReference>
<feature type="binding site" evidence="3">
    <location>
        <position position="371"/>
    </location>
    <ligand>
        <name>Mn(2+)</name>
        <dbReference type="ChEBI" id="CHEBI:29035"/>
        <label>2</label>
    </ligand>
</feature>
<evidence type="ECO:0000256" key="2">
    <source>
        <dbReference type="PIRSR" id="PIRSR617774-1"/>
    </source>
</evidence>
<protein>
    <recommendedName>
        <fullName evidence="5">Cupin type-1 domain-containing protein</fullName>
    </recommendedName>
</protein>
<evidence type="ECO:0000259" key="5">
    <source>
        <dbReference type="SMART" id="SM00835"/>
    </source>
</evidence>
<dbReference type="PANTHER" id="PTHR35848">
    <property type="entry name" value="OXALATE-BINDING PROTEIN"/>
    <property type="match status" value="1"/>
</dbReference>
<comment type="cofactor">
    <cofactor evidence="3">
        <name>Mn(2+)</name>
        <dbReference type="ChEBI" id="CHEBI:29035"/>
    </cofactor>
    <text evidence="3">Binds 2 manganese ions per subunit.</text>
</comment>
<evidence type="ECO:0000256" key="1">
    <source>
        <dbReference type="ARBA" id="ARBA00022723"/>
    </source>
</evidence>
<feature type="domain" description="Cupin type-1" evidence="5">
    <location>
        <begin position="100"/>
        <end position="243"/>
    </location>
</feature>
<dbReference type="InterPro" id="IPR006045">
    <property type="entry name" value="Cupin_1"/>
</dbReference>
<dbReference type="HOGENOM" id="CLU_030515_2_0_1"/>
<dbReference type="EMBL" id="KN838604">
    <property type="protein sequence ID" value="KIK01621.1"/>
    <property type="molecule type" value="Genomic_DNA"/>
</dbReference>
<proteinExistence type="predicted"/>
<keyword evidence="7" id="KW-1185">Reference proteome</keyword>
<evidence type="ECO:0000256" key="4">
    <source>
        <dbReference type="SAM" id="SignalP"/>
    </source>
</evidence>
<feature type="binding site" evidence="3">
    <location>
        <position position="145"/>
    </location>
    <ligand>
        <name>Mn(2+)</name>
        <dbReference type="ChEBI" id="CHEBI:29035"/>
        <label>1</label>
    </ligand>
</feature>
<feature type="binding site" evidence="3">
    <location>
        <position position="188"/>
    </location>
    <ligand>
        <name>Mn(2+)</name>
        <dbReference type="ChEBI" id="CHEBI:29035"/>
        <label>1</label>
    </ligand>
</feature>
<sequence length="432" mass="47943">MHWSPFFLFPSYVLLPTVRAIPTATQVHLDRDPNGIAYTDRNPNNELWHADSKIIPQPQRGSLGASILGPQNVPLELQNADLLAPPTTDHGSLPNFKWPFSLSHNKLKKGGWSRGQNVGNMPSATDIAGVNMRLKAGAIREMHWHNVDEWAYVLEGDLRISTVTPEGQVWMGDVSKGDLWYFPAGYPHSIQAKNSTPDGAEFLLIFDEGTFSEDGTFLLTDWLAHVPKSVLAKNFGLDNDLRAFDHIPTSELYIFPGTPPPENVNEDMVIPNNTPQPFAFAFSKVVPEKKPGGTVKVVDSRSFSVANKIAAAEVEIEVGGMRELHWHPTQPEWTFFISGEARVSLFASQTNAATYDFYPGDVAYIPPSFGHYIENTGNTTLKFIEVLKSELFQDISLSQWLALTPPELVKAHLGFSDDTIAHLSKTKQTLVL</sequence>